<proteinExistence type="predicted"/>
<dbReference type="EMBL" id="LR796927">
    <property type="protein sequence ID" value="CAB4175777.1"/>
    <property type="molecule type" value="Genomic_DNA"/>
</dbReference>
<protein>
    <submittedName>
        <fullName evidence="2">Uncharacterized protein</fullName>
    </submittedName>
</protein>
<reference evidence="2" key="1">
    <citation type="submission" date="2020-05" db="EMBL/GenBank/DDBJ databases">
        <authorList>
            <person name="Chiriac C."/>
            <person name="Salcher M."/>
            <person name="Ghai R."/>
            <person name="Kavagutti S V."/>
        </authorList>
    </citation>
    <scope>NUCLEOTIDE SEQUENCE</scope>
</reference>
<feature type="compositionally biased region" description="Polar residues" evidence="1">
    <location>
        <begin position="73"/>
        <end position="83"/>
    </location>
</feature>
<feature type="region of interest" description="Disordered" evidence="1">
    <location>
        <begin position="1"/>
        <end position="25"/>
    </location>
</feature>
<feature type="compositionally biased region" description="Polar residues" evidence="1">
    <location>
        <begin position="39"/>
        <end position="56"/>
    </location>
</feature>
<name>A0A6J5PYU5_9CAUD</name>
<evidence type="ECO:0000313" key="2">
    <source>
        <dbReference type="EMBL" id="CAB4175777.1"/>
    </source>
</evidence>
<sequence>MGYSAQVQQTPNQTSGKAGSQQQIDDATRKMVGNFTSGLQIQGMNGDVTNSATSGQPRVGQPNLYPNTVGMGDNTQQQPNQAQAKGKGV</sequence>
<accession>A0A6J5PYU5</accession>
<evidence type="ECO:0000256" key="1">
    <source>
        <dbReference type="SAM" id="MobiDB-lite"/>
    </source>
</evidence>
<feature type="region of interest" description="Disordered" evidence="1">
    <location>
        <begin position="39"/>
        <end position="89"/>
    </location>
</feature>
<gene>
    <name evidence="2" type="ORF">UFOVP996_12</name>
</gene>
<organism evidence="2">
    <name type="scientific">uncultured Caudovirales phage</name>
    <dbReference type="NCBI Taxonomy" id="2100421"/>
    <lineage>
        <taxon>Viruses</taxon>
        <taxon>Duplodnaviria</taxon>
        <taxon>Heunggongvirae</taxon>
        <taxon>Uroviricota</taxon>
        <taxon>Caudoviricetes</taxon>
        <taxon>Peduoviridae</taxon>
        <taxon>Maltschvirus</taxon>
        <taxon>Maltschvirus maltsch</taxon>
    </lineage>
</organism>